<feature type="binding site" evidence="5">
    <location>
        <position position="121"/>
    </location>
    <ligand>
        <name>substrate</name>
    </ligand>
</feature>
<dbReference type="InterPro" id="IPR005000">
    <property type="entry name" value="Aldolase/citrate-lyase_domain"/>
</dbReference>
<dbReference type="EMBL" id="FMVJ01000013">
    <property type="protein sequence ID" value="SCZ06109.1"/>
    <property type="molecule type" value="Genomic_DNA"/>
</dbReference>
<name>A0A1G5L1P2_9HYPH</name>
<evidence type="ECO:0000256" key="1">
    <source>
        <dbReference type="ARBA" id="ARBA00001946"/>
    </source>
</evidence>
<dbReference type="SUPFAM" id="SSF51621">
    <property type="entry name" value="Phosphoenolpyruvate/pyruvate domain"/>
    <property type="match status" value="1"/>
</dbReference>
<dbReference type="Proteomes" id="UP000199569">
    <property type="component" value="Unassembled WGS sequence"/>
</dbReference>
<dbReference type="STRING" id="549386.SAMN02927923_03766"/>
<dbReference type="PANTHER" id="PTHR32308">
    <property type="entry name" value="LYASE BETA SUBUNIT, PUTATIVE (AFU_ORTHOLOGUE AFUA_4G13030)-RELATED"/>
    <property type="match status" value="1"/>
</dbReference>
<feature type="binding site" evidence="5">
    <location>
        <position position="70"/>
    </location>
    <ligand>
        <name>substrate</name>
    </ligand>
</feature>
<dbReference type="InterPro" id="IPR011206">
    <property type="entry name" value="Citrate_lyase_beta/mcl1/mcl2"/>
</dbReference>
<reference evidence="9" key="1">
    <citation type="submission" date="2016-10" db="EMBL/GenBank/DDBJ databases">
        <authorList>
            <person name="Varghese N."/>
            <person name="Submissions S."/>
        </authorList>
    </citation>
    <scope>NUCLEOTIDE SEQUENCE [LARGE SCALE GENOMIC DNA]</scope>
    <source>
        <strain evidence="9">CGMCC 1.7666</strain>
    </source>
</reference>
<sequence>MASRLPAFTLPLFVPGDRPERFAKAAAAGPDAIIVDLEDAVATDNKVAAREGLAGALAEANLGALPVLLRVNSIDVEWAEDDLATASKLPLAGIILPKAQTADDILAASQASSLPVIALVESAWGLRNIFEIAEAADRIAFGSIDFAADLNIGHTREALLFARSQIALASRCSEKPAPIDGVTTDIKDAAVITSDSRYAMELGFGGKLLIHPAQIAPAREGFMPTEAEIDWAARVLEAAASGAAAIKVNGAMVDAPVIIKARQIYLRAGKEV</sequence>
<feature type="binding site" evidence="6">
    <location>
        <position position="145"/>
    </location>
    <ligand>
        <name>Mg(2+)</name>
        <dbReference type="ChEBI" id="CHEBI:18420"/>
    </ligand>
</feature>
<evidence type="ECO:0000259" key="7">
    <source>
        <dbReference type="Pfam" id="PF03328"/>
    </source>
</evidence>
<evidence type="ECO:0000256" key="6">
    <source>
        <dbReference type="PIRSR" id="PIRSR015582-2"/>
    </source>
</evidence>
<protein>
    <submittedName>
        <fullName evidence="8">Citrate lyase subunit beta / citryl-CoA lyase</fullName>
    </submittedName>
</protein>
<dbReference type="PIRSF" id="PIRSF015582">
    <property type="entry name" value="Cit_lyase_B"/>
    <property type="match status" value="1"/>
</dbReference>
<evidence type="ECO:0000256" key="4">
    <source>
        <dbReference type="ARBA" id="ARBA00022842"/>
    </source>
</evidence>
<keyword evidence="8" id="KW-0456">Lyase</keyword>
<dbReference type="AlphaFoldDB" id="A0A1G5L1P2"/>
<evidence type="ECO:0000313" key="9">
    <source>
        <dbReference type="Proteomes" id="UP000199569"/>
    </source>
</evidence>
<dbReference type="Gene3D" id="3.20.20.60">
    <property type="entry name" value="Phosphoenolpyruvate-binding domains"/>
    <property type="match status" value="1"/>
</dbReference>
<feature type="binding site" evidence="6">
    <location>
        <position position="121"/>
    </location>
    <ligand>
        <name>Mg(2+)</name>
        <dbReference type="ChEBI" id="CHEBI:18420"/>
    </ligand>
</feature>
<dbReference type="GO" id="GO:0000287">
    <property type="term" value="F:magnesium ion binding"/>
    <property type="evidence" value="ECO:0007669"/>
    <property type="project" value="TreeGrafter"/>
</dbReference>
<dbReference type="GO" id="GO:0006107">
    <property type="term" value="P:oxaloacetate metabolic process"/>
    <property type="evidence" value="ECO:0007669"/>
    <property type="project" value="TreeGrafter"/>
</dbReference>
<proteinExistence type="inferred from homology"/>
<evidence type="ECO:0000256" key="5">
    <source>
        <dbReference type="PIRSR" id="PIRSR015582-1"/>
    </source>
</evidence>
<gene>
    <name evidence="8" type="ORF">SAMN02927923_03766</name>
</gene>
<keyword evidence="3 6" id="KW-0479">Metal-binding</keyword>
<evidence type="ECO:0000256" key="2">
    <source>
        <dbReference type="ARBA" id="ARBA00005568"/>
    </source>
</evidence>
<dbReference type="Pfam" id="PF03328">
    <property type="entry name" value="HpcH_HpaI"/>
    <property type="match status" value="1"/>
</dbReference>
<dbReference type="RefSeq" id="WP_091138071.1">
    <property type="nucleotide sequence ID" value="NZ_FMVJ01000013.1"/>
</dbReference>
<comment type="similarity">
    <text evidence="2">Belongs to the HpcH/HpaI aldolase family.</text>
</comment>
<evidence type="ECO:0000313" key="8">
    <source>
        <dbReference type="EMBL" id="SCZ06109.1"/>
    </source>
</evidence>
<evidence type="ECO:0000256" key="3">
    <source>
        <dbReference type="ARBA" id="ARBA00022723"/>
    </source>
</evidence>
<keyword evidence="9" id="KW-1185">Reference proteome</keyword>
<comment type="cofactor">
    <cofactor evidence="1">
        <name>Mg(2+)</name>
        <dbReference type="ChEBI" id="CHEBI:18420"/>
    </cofactor>
</comment>
<dbReference type="InterPro" id="IPR040442">
    <property type="entry name" value="Pyrv_kinase-like_dom_sf"/>
</dbReference>
<feature type="domain" description="HpcH/HpaI aldolase/citrate lyase" evidence="7">
    <location>
        <begin position="12"/>
        <end position="212"/>
    </location>
</feature>
<dbReference type="InterPro" id="IPR015813">
    <property type="entry name" value="Pyrv/PenolPyrv_kinase-like_dom"/>
</dbReference>
<organism evidence="8 9">
    <name type="scientific">Microvirga guangxiensis</name>
    <dbReference type="NCBI Taxonomy" id="549386"/>
    <lineage>
        <taxon>Bacteria</taxon>
        <taxon>Pseudomonadati</taxon>
        <taxon>Pseudomonadota</taxon>
        <taxon>Alphaproteobacteria</taxon>
        <taxon>Hyphomicrobiales</taxon>
        <taxon>Methylobacteriaceae</taxon>
        <taxon>Microvirga</taxon>
    </lineage>
</organism>
<dbReference type="OrthoDB" id="9800547at2"/>
<dbReference type="PANTHER" id="PTHR32308:SF10">
    <property type="entry name" value="CITRATE LYASE SUBUNIT BETA"/>
    <property type="match status" value="1"/>
</dbReference>
<keyword evidence="4 6" id="KW-0460">Magnesium</keyword>
<dbReference type="GO" id="GO:0016829">
    <property type="term" value="F:lyase activity"/>
    <property type="evidence" value="ECO:0007669"/>
    <property type="project" value="UniProtKB-KW"/>
</dbReference>
<accession>A0A1G5L1P2</accession>